<dbReference type="GO" id="GO:0005737">
    <property type="term" value="C:cytoplasm"/>
    <property type="evidence" value="ECO:0007669"/>
    <property type="project" value="UniProtKB-SubCell"/>
</dbReference>
<dbReference type="InterPro" id="IPR022657">
    <property type="entry name" value="De-COase2_CS"/>
</dbReference>
<evidence type="ECO:0000256" key="14">
    <source>
        <dbReference type="ARBA" id="ARBA00049127"/>
    </source>
</evidence>
<dbReference type="PRINTS" id="PR01179">
    <property type="entry name" value="ODADCRBXLASE"/>
</dbReference>
<comment type="caution">
    <text evidence="17">The sequence shown here is derived from an EMBL/GenBank/DDBJ whole genome shotgun (WGS) entry which is preliminary data.</text>
</comment>
<comment type="catalytic activity">
    <reaction evidence="14">
        <text>L-ornithine + H(+) = putrescine + CO2</text>
        <dbReference type="Rhea" id="RHEA:22964"/>
        <dbReference type="ChEBI" id="CHEBI:15378"/>
        <dbReference type="ChEBI" id="CHEBI:16526"/>
        <dbReference type="ChEBI" id="CHEBI:46911"/>
        <dbReference type="ChEBI" id="CHEBI:326268"/>
        <dbReference type="EC" id="4.1.1.17"/>
    </reaction>
</comment>
<dbReference type="AlphaFoldDB" id="A0A8T9BSI6"/>
<keyword evidence="5" id="KW-0210">Decarboxylase</keyword>
<feature type="active site" description="Proton donor" evidence="15">
    <location>
        <position position="381"/>
    </location>
</feature>
<evidence type="ECO:0000256" key="2">
    <source>
        <dbReference type="ARBA" id="ARBA00004496"/>
    </source>
</evidence>
<dbReference type="EMBL" id="QGMK01002560">
    <property type="protein sequence ID" value="TVY57632.1"/>
    <property type="molecule type" value="Genomic_DNA"/>
</dbReference>
<proteinExistence type="inferred from homology"/>
<dbReference type="SUPFAM" id="SSF51419">
    <property type="entry name" value="PLP-binding barrel"/>
    <property type="match status" value="1"/>
</dbReference>
<evidence type="ECO:0000256" key="7">
    <source>
        <dbReference type="ARBA" id="ARBA00023115"/>
    </source>
</evidence>
<dbReference type="PANTHER" id="PTHR11482">
    <property type="entry name" value="ARGININE/DIAMINOPIMELATE/ORNITHINE DECARBOXYLASE"/>
    <property type="match status" value="1"/>
</dbReference>
<dbReference type="InterPro" id="IPR002433">
    <property type="entry name" value="Orn_de-COase"/>
</dbReference>
<comment type="subcellular location">
    <subcellularLocation>
        <location evidence="2">Cytoplasm</location>
    </subcellularLocation>
</comment>
<dbReference type="PROSITE" id="PS00878">
    <property type="entry name" value="ODR_DC_2_1"/>
    <property type="match status" value="1"/>
</dbReference>
<evidence type="ECO:0000256" key="3">
    <source>
        <dbReference type="ARBA" id="ARBA00008872"/>
    </source>
</evidence>
<dbReference type="GO" id="GO:0004586">
    <property type="term" value="F:ornithine decarboxylase activity"/>
    <property type="evidence" value="ECO:0007669"/>
    <property type="project" value="UniProtKB-EC"/>
</dbReference>
<evidence type="ECO:0000259" key="16">
    <source>
        <dbReference type="Pfam" id="PF02784"/>
    </source>
</evidence>
<dbReference type="InterPro" id="IPR000183">
    <property type="entry name" value="Orn/DAP/Arg_de-COase"/>
</dbReference>
<evidence type="ECO:0000256" key="1">
    <source>
        <dbReference type="ARBA" id="ARBA00001933"/>
    </source>
</evidence>
<dbReference type="Gene3D" id="3.20.20.10">
    <property type="entry name" value="Alanine racemase"/>
    <property type="match status" value="1"/>
</dbReference>
<evidence type="ECO:0000256" key="9">
    <source>
        <dbReference type="ARBA" id="ARBA00034115"/>
    </source>
</evidence>
<keyword evidence="18" id="KW-1185">Reference proteome</keyword>
<comment type="subunit">
    <text evidence="13">Homodimer. Only the dimer is catalytically active, as the active sites are constructed of residues from both monomers.</text>
</comment>
<evidence type="ECO:0000256" key="15">
    <source>
        <dbReference type="PIRSR" id="PIRSR600183-50"/>
    </source>
</evidence>
<evidence type="ECO:0000256" key="8">
    <source>
        <dbReference type="ARBA" id="ARBA00023239"/>
    </source>
</evidence>
<dbReference type="Gene3D" id="2.40.37.10">
    <property type="entry name" value="Lyase, Ornithine Decarboxylase, Chain A, domain 1"/>
    <property type="match status" value="1"/>
</dbReference>
<dbReference type="PANTHER" id="PTHR11482:SF6">
    <property type="entry name" value="ORNITHINE DECARBOXYLASE 1-RELATED"/>
    <property type="match status" value="1"/>
</dbReference>
<dbReference type="InterPro" id="IPR009006">
    <property type="entry name" value="Ala_racemase/Decarboxylase_C"/>
</dbReference>
<keyword evidence="4" id="KW-0963">Cytoplasm</keyword>
<evidence type="ECO:0000256" key="4">
    <source>
        <dbReference type="ARBA" id="ARBA00022490"/>
    </source>
</evidence>
<sequence>MSPSAIETLVSTPSLTSVDQYFENSKSSYIENNGVNTPKQLIGNALKERVQNIDHDVCEPGDEDTFFVADLGEVYRQHMRWKKNLPRVKPFYAVKCNPDPQVIRLLSELGTGFDCASKAEIEQVLKMGVDPNRIIYAQPCKTNSYVRYAANQGVKQMTFDNTDELYKIKKLFPGAELFLRISTDDSSSLCRLSLKFGAAMDTTEELLALAQKLGLNVVGVSFHVGSGASDPLAFMQAVQDARSVFDQAENYGFSLHTLDVGGGFTSETFEQMAAVLRNALDTYMPSHINIIGEPGRYYVSSAFTIACHIIARRTITLPETGETSYMLYLNDGLYGNFSSIMFDHQNPIAQVLHTNERFHFDKASAQESSDGTEYSIWGPTCDGIDRIAESIRFNHTLDMGDWLYFEDMGAYTKCSATRFNGFSDAHDVIYVASEPGARALLGMK</sequence>
<name>A0A8T9BSI6_9HELO</name>
<protein>
    <recommendedName>
        <fullName evidence="12">Ornithine decarboxylase</fullName>
        <ecNumber evidence="10">4.1.1.17</ecNumber>
    </recommendedName>
</protein>
<organism evidence="17 18">
    <name type="scientific">Lachnellula suecica</name>
    <dbReference type="NCBI Taxonomy" id="602035"/>
    <lineage>
        <taxon>Eukaryota</taxon>
        <taxon>Fungi</taxon>
        <taxon>Dikarya</taxon>
        <taxon>Ascomycota</taxon>
        <taxon>Pezizomycotina</taxon>
        <taxon>Leotiomycetes</taxon>
        <taxon>Helotiales</taxon>
        <taxon>Lachnaceae</taxon>
        <taxon>Lachnellula</taxon>
    </lineage>
</organism>
<evidence type="ECO:0000256" key="11">
    <source>
        <dbReference type="ARBA" id="ARBA00037173"/>
    </source>
</evidence>
<comment type="pathway">
    <text evidence="9">Amine and polyamine biosynthesis; putrescine biosynthesis via L-ornithine pathway; putrescine from L-ornithine: step 1/1.</text>
</comment>
<dbReference type="GO" id="GO:0033387">
    <property type="term" value="P:putrescine biosynthetic process from arginine, via ornithine"/>
    <property type="evidence" value="ECO:0007669"/>
    <property type="project" value="TreeGrafter"/>
</dbReference>
<dbReference type="Pfam" id="PF02784">
    <property type="entry name" value="Orn_Arg_deC_N"/>
    <property type="match status" value="1"/>
</dbReference>
<evidence type="ECO:0000256" key="5">
    <source>
        <dbReference type="ARBA" id="ARBA00022793"/>
    </source>
</evidence>
<dbReference type="EC" id="4.1.1.17" evidence="10"/>
<keyword evidence="7" id="KW-0620">Polyamine biosynthesis</keyword>
<comment type="cofactor">
    <cofactor evidence="1 15">
        <name>pyridoxal 5'-phosphate</name>
        <dbReference type="ChEBI" id="CHEBI:597326"/>
    </cofactor>
</comment>
<dbReference type="PROSITE" id="PS00879">
    <property type="entry name" value="ODR_DC_2_2"/>
    <property type="match status" value="1"/>
</dbReference>
<evidence type="ECO:0000256" key="6">
    <source>
        <dbReference type="ARBA" id="ARBA00022898"/>
    </source>
</evidence>
<dbReference type="InterPro" id="IPR029066">
    <property type="entry name" value="PLP-binding_barrel"/>
</dbReference>
<evidence type="ECO:0000313" key="17">
    <source>
        <dbReference type="EMBL" id="TVY57632.1"/>
    </source>
</evidence>
<dbReference type="InterPro" id="IPR022653">
    <property type="entry name" value="De-COase2_pyr-phos_BS"/>
</dbReference>
<comment type="function">
    <text evidence="11">Catalyzes the first and rate-limiting step of polyamine biosynthesis that converts ornithine into putrescine, which is the precursor for the polyamines, spermidine and spermine. Polyamines are essential for cell proliferation and are implicated in cellular processes, ranging from DNA replication to apoptosis.</text>
</comment>
<dbReference type="PRINTS" id="PR01182">
    <property type="entry name" value="ORNDCRBXLASE"/>
</dbReference>
<reference evidence="17 18" key="1">
    <citation type="submission" date="2018-05" db="EMBL/GenBank/DDBJ databases">
        <title>Genome sequencing and assembly of the regulated plant pathogen Lachnellula willkommii and related sister species for the development of diagnostic species identification markers.</title>
        <authorList>
            <person name="Giroux E."/>
            <person name="Bilodeau G."/>
        </authorList>
    </citation>
    <scope>NUCLEOTIDE SEQUENCE [LARGE SCALE GENOMIC DNA]</scope>
    <source>
        <strain evidence="17 18">CBS 268.59</strain>
    </source>
</reference>
<evidence type="ECO:0000256" key="10">
    <source>
        <dbReference type="ARBA" id="ARBA00034138"/>
    </source>
</evidence>
<dbReference type="SUPFAM" id="SSF50621">
    <property type="entry name" value="Alanine racemase C-terminal domain-like"/>
    <property type="match status" value="1"/>
</dbReference>
<dbReference type="InterPro" id="IPR022644">
    <property type="entry name" value="De-COase2_N"/>
</dbReference>
<keyword evidence="6 15" id="KW-0663">Pyridoxal phosphate</keyword>
<keyword evidence="8" id="KW-0456">Lyase</keyword>
<evidence type="ECO:0000313" key="18">
    <source>
        <dbReference type="Proteomes" id="UP000469558"/>
    </source>
</evidence>
<dbReference type="OrthoDB" id="5034579at2759"/>
<dbReference type="FunFam" id="2.40.37.10:FF:000010">
    <property type="entry name" value="Ornithine decarboxylase"/>
    <property type="match status" value="1"/>
</dbReference>
<dbReference type="CDD" id="cd00622">
    <property type="entry name" value="PLPDE_III_ODC"/>
    <property type="match status" value="1"/>
</dbReference>
<evidence type="ECO:0000256" key="12">
    <source>
        <dbReference type="ARBA" id="ARBA00039485"/>
    </source>
</evidence>
<feature type="domain" description="Orn/DAP/Arg decarboxylase 2 N-terminal" evidence="16">
    <location>
        <begin position="71"/>
        <end position="300"/>
    </location>
</feature>
<evidence type="ECO:0000256" key="13">
    <source>
        <dbReference type="ARBA" id="ARBA00046672"/>
    </source>
</evidence>
<feature type="modified residue" description="N6-(pyridoxal phosphate)lysine" evidence="15">
    <location>
        <position position="95"/>
    </location>
</feature>
<gene>
    <name evidence="17" type="primary">spe-1_1</name>
    <name evidence="17" type="ORF">LSUE1_G009211</name>
</gene>
<dbReference type="Proteomes" id="UP000469558">
    <property type="component" value="Unassembled WGS sequence"/>
</dbReference>
<comment type="similarity">
    <text evidence="3">Belongs to the Orn/Lys/Arg decarboxylase class-II family.</text>
</comment>
<accession>A0A8T9BSI6</accession>
<dbReference type="FunFam" id="3.20.20.10:FF:000005">
    <property type="entry name" value="Ornithine decarboxylase"/>
    <property type="match status" value="1"/>
</dbReference>